<feature type="domain" description="Transcription elongation factor GreA/GreB C-terminal" evidence="2">
    <location>
        <begin position="83"/>
        <end position="142"/>
    </location>
</feature>
<organism evidence="3 4">
    <name type="scientific">Sphingomonas parva</name>
    <dbReference type="NCBI Taxonomy" id="2555898"/>
    <lineage>
        <taxon>Bacteria</taxon>
        <taxon>Pseudomonadati</taxon>
        <taxon>Pseudomonadota</taxon>
        <taxon>Alphaproteobacteria</taxon>
        <taxon>Sphingomonadales</taxon>
        <taxon>Sphingomonadaceae</taxon>
        <taxon>Sphingomonas</taxon>
    </lineage>
</organism>
<dbReference type="AlphaFoldDB" id="A0A4Y8ZX77"/>
<name>A0A4Y8ZX77_9SPHN</name>
<dbReference type="Pfam" id="PF01272">
    <property type="entry name" value="GreA_GreB"/>
    <property type="match status" value="1"/>
</dbReference>
<dbReference type="SUPFAM" id="SSF54534">
    <property type="entry name" value="FKBP-like"/>
    <property type="match status" value="1"/>
</dbReference>
<reference evidence="3 4" key="1">
    <citation type="submission" date="2019-03" db="EMBL/GenBank/DDBJ databases">
        <title>Genome sequence of Sphingomonas sp. 17J27-24.</title>
        <authorList>
            <person name="Kim M."/>
            <person name="Maeng S."/>
            <person name="Sathiyaraj S."/>
        </authorList>
    </citation>
    <scope>NUCLEOTIDE SEQUENCE [LARGE SCALE GENOMIC DNA]</scope>
    <source>
        <strain evidence="3 4">17J27-24</strain>
    </source>
</reference>
<keyword evidence="4" id="KW-1185">Reference proteome</keyword>
<dbReference type="GO" id="GO:0003677">
    <property type="term" value="F:DNA binding"/>
    <property type="evidence" value="ECO:0007669"/>
    <property type="project" value="InterPro"/>
</dbReference>
<dbReference type="Proteomes" id="UP000298213">
    <property type="component" value="Unassembled WGS sequence"/>
</dbReference>
<proteinExistence type="predicted"/>
<accession>A0A4Y8ZX77</accession>
<dbReference type="EMBL" id="SPDV01000007">
    <property type="protein sequence ID" value="TFI59399.1"/>
    <property type="molecule type" value="Genomic_DNA"/>
</dbReference>
<dbReference type="GO" id="GO:0032784">
    <property type="term" value="P:regulation of DNA-templated transcription elongation"/>
    <property type="evidence" value="ECO:0007669"/>
    <property type="project" value="InterPro"/>
</dbReference>
<evidence type="ECO:0000313" key="4">
    <source>
        <dbReference type="Proteomes" id="UP000298213"/>
    </source>
</evidence>
<dbReference type="GO" id="GO:0070063">
    <property type="term" value="F:RNA polymerase binding"/>
    <property type="evidence" value="ECO:0007669"/>
    <property type="project" value="InterPro"/>
</dbReference>
<evidence type="ECO:0000313" key="3">
    <source>
        <dbReference type="EMBL" id="TFI59399.1"/>
    </source>
</evidence>
<dbReference type="PANTHER" id="PTHR30437:SF6">
    <property type="entry name" value="TRANSCRIPTION ELONGATION FACTOR GREB"/>
    <property type="match status" value="1"/>
</dbReference>
<dbReference type="InterPro" id="IPR023459">
    <property type="entry name" value="Tscrpt_elong_fac_GreA/B_fam"/>
</dbReference>
<dbReference type="InterPro" id="IPR001437">
    <property type="entry name" value="Tscrpt_elong_fac_GreA/B_C"/>
</dbReference>
<gene>
    <name evidence="3" type="ORF">E2493_04165</name>
</gene>
<dbReference type="InterPro" id="IPR036953">
    <property type="entry name" value="GreA/GreB_C_sf"/>
</dbReference>
<dbReference type="GO" id="GO:0006354">
    <property type="term" value="P:DNA-templated transcription elongation"/>
    <property type="evidence" value="ECO:0007669"/>
    <property type="project" value="TreeGrafter"/>
</dbReference>
<feature type="compositionally biased region" description="Basic and acidic residues" evidence="1">
    <location>
        <begin position="1"/>
        <end position="18"/>
    </location>
</feature>
<dbReference type="Gene3D" id="3.10.50.30">
    <property type="entry name" value="Transcription elongation factor, GreA/GreB, C-terminal domain"/>
    <property type="match status" value="1"/>
</dbReference>
<sequence>MSVAFRRESDEEHKEPRFELPLPPGPNLVTARGLAAIETRVAELEARVQQPLDEDALAAAQRELRYWRTRQATAQLMPEPDGEEAAFGARVTFRLNGQVKTVEIVGDDEADPHNGVIAFSAPLARALLGAAPGDTADFAGKADAIELLEVGPRGA</sequence>
<dbReference type="GO" id="GO:0016301">
    <property type="term" value="F:kinase activity"/>
    <property type="evidence" value="ECO:0007669"/>
    <property type="project" value="UniProtKB-KW"/>
</dbReference>
<evidence type="ECO:0000259" key="2">
    <source>
        <dbReference type="Pfam" id="PF01272"/>
    </source>
</evidence>
<dbReference type="OrthoDB" id="8537952at2"/>
<protein>
    <submittedName>
        <fullName evidence="3">Nucleoside-diphosphate kinase</fullName>
    </submittedName>
</protein>
<dbReference type="PANTHER" id="PTHR30437">
    <property type="entry name" value="TRANSCRIPTION ELONGATION FACTOR GREA"/>
    <property type="match status" value="1"/>
</dbReference>
<feature type="region of interest" description="Disordered" evidence="1">
    <location>
        <begin position="1"/>
        <end position="25"/>
    </location>
</feature>
<dbReference type="RefSeq" id="WP_135084031.1">
    <property type="nucleotide sequence ID" value="NZ_SPDV01000007.1"/>
</dbReference>
<keyword evidence="3" id="KW-0808">Transferase</keyword>
<evidence type="ECO:0000256" key="1">
    <source>
        <dbReference type="SAM" id="MobiDB-lite"/>
    </source>
</evidence>
<comment type="caution">
    <text evidence="3">The sequence shown here is derived from an EMBL/GenBank/DDBJ whole genome shotgun (WGS) entry which is preliminary data.</text>
</comment>
<keyword evidence="3" id="KW-0418">Kinase</keyword>